<dbReference type="Gene3D" id="1.10.10.10">
    <property type="entry name" value="Winged helix-like DNA-binding domain superfamily/Winged helix DNA-binding domain"/>
    <property type="match status" value="1"/>
</dbReference>
<dbReference type="Pfam" id="PF13404">
    <property type="entry name" value="HTH_AsnC-type"/>
    <property type="match status" value="1"/>
</dbReference>
<dbReference type="InterPro" id="IPR011008">
    <property type="entry name" value="Dimeric_a/b-barrel"/>
</dbReference>
<reference evidence="6" key="1">
    <citation type="submission" date="2016-06" db="EMBL/GenBank/DDBJ databases">
        <authorList>
            <person name="Varghese N."/>
            <person name="Submissions Spin"/>
        </authorList>
    </citation>
    <scope>NUCLEOTIDE SEQUENCE [LARGE SCALE GENOMIC DNA]</scope>
    <source>
        <strain evidence="6">DSM 43363</strain>
    </source>
</reference>
<dbReference type="InterPro" id="IPR036390">
    <property type="entry name" value="WH_DNA-bd_sf"/>
</dbReference>
<evidence type="ECO:0000256" key="1">
    <source>
        <dbReference type="ARBA" id="ARBA00023015"/>
    </source>
</evidence>
<dbReference type="PROSITE" id="PS50956">
    <property type="entry name" value="HTH_ASNC_2"/>
    <property type="match status" value="1"/>
</dbReference>
<dbReference type="SUPFAM" id="SSF46785">
    <property type="entry name" value="Winged helix' DNA-binding domain"/>
    <property type="match status" value="1"/>
</dbReference>
<dbReference type="AlphaFoldDB" id="A0A1C6TZE6"/>
<dbReference type="Gene3D" id="3.30.70.920">
    <property type="match status" value="1"/>
</dbReference>
<accession>A0A1C6TZE6</accession>
<dbReference type="GO" id="GO:0043200">
    <property type="term" value="P:response to amino acid"/>
    <property type="evidence" value="ECO:0007669"/>
    <property type="project" value="TreeGrafter"/>
</dbReference>
<sequence>MRGQRPDDAAIIAAMDAVDRDILDALRTDARMSYRSLGARVGLSANATADRVRRLIATGVIRGFVTLTDETATSDTRLDLIVDARLRPDTDPETFEAALARLPWITEAVHVTGAWDYQLRVRVPNAARIDELIRVLKRETGVEATQTRLVLRTAALAETATFGPPVAPRPQQR</sequence>
<gene>
    <name evidence="5" type="ORF">GA0070608_0149</name>
</gene>
<dbReference type="SUPFAM" id="SSF54909">
    <property type="entry name" value="Dimeric alpha+beta barrel"/>
    <property type="match status" value="1"/>
</dbReference>
<organism evidence="5 6">
    <name type="scientific">Micromonospora peucetia</name>
    <dbReference type="NCBI Taxonomy" id="47871"/>
    <lineage>
        <taxon>Bacteria</taxon>
        <taxon>Bacillati</taxon>
        <taxon>Actinomycetota</taxon>
        <taxon>Actinomycetes</taxon>
        <taxon>Micromonosporales</taxon>
        <taxon>Micromonosporaceae</taxon>
        <taxon>Micromonospora</taxon>
    </lineage>
</organism>
<dbReference type="GO" id="GO:0043565">
    <property type="term" value="F:sequence-specific DNA binding"/>
    <property type="evidence" value="ECO:0007669"/>
    <property type="project" value="InterPro"/>
</dbReference>
<dbReference type="InterPro" id="IPR000485">
    <property type="entry name" value="AsnC-type_HTH_dom"/>
</dbReference>
<evidence type="ECO:0000256" key="3">
    <source>
        <dbReference type="ARBA" id="ARBA00023163"/>
    </source>
</evidence>
<dbReference type="PANTHER" id="PTHR30154:SF34">
    <property type="entry name" value="TRANSCRIPTIONAL REGULATOR AZLB"/>
    <property type="match status" value="1"/>
</dbReference>
<keyword evidence="1" id="KW-0805">Transcription regulation</keyword>
<dbReference type="SMART" id="SM00344">
    <property type="entry name" value="HTH_ASNC"/>
    <property type="match status" value="1"/>
</dbReference>
<evidence type="ECO:0000256" key="2">
    <source>
        <dbReference type="ARBA" id="ARBA00023125"/>
    </source>
</evidence>
<evidence type="ECO:0000259" key="4">
    <source>
        <dbReference type="PROSITE" id="PS50956"/>
    </source>
</evidence>
<dbReference type="Pfam" id="PF01037">
    <property type="entry name" value="AsnC_trans_reg"/>
    <property type="match status" value="1"/>
</dbReference>
<dbReference type="InterPro" id="IPR036388">
    <property type="entry name" value="WH-like_DNA-bd_sf"/>
</dbReference>
<feature type="domain" description="HTH asnC-type" evidence="4">
    <location>
        <begin position="15"/>
        <end position="81"/>
    </location>
</feature>
<dbReference type="InterPro" id="IPR019888">
    <property type="entry name" value="Tscrpt_reg_AsnC-like"/>
</dbReference>
<dbReference type="PANTHER" id="PTHR30154">
    <property type="entry name" value="LEUCINE-RESPONSIVE REGULATORY PROTEIN"/>
    <property type="match status" value="1"/>
</dbReference>
<dbReference type="EMBL" id="FMIC01000002">
    <property type="protein sequence ID" value="SCL47001.1"/>
    <property type="molecule type" value="Genomic_DNA"/>
</dbReference>
<evidence type="ECO:0000313" key="6">
    <source>
        <dbReference type="Proteomes" id="UP000199343"/>
    </source>
</evidence>
<proteinExistence type="predicted"/>
<dbReference type="Proteomes" id="UP000199343">
    <property type="component" value="Unassembled WGS sequence"/>
</dbReference>
<name>A0A1C6TZE6_9ACTN</name>
<dbReference type="STRING" id="47871.GA0070608_0149"/>
<dbReference type="GO" id="GO:0005829">
    <property type="term" value="C:cytosol"/>
    <property type="evidence" value="ECO:0007669"/>
    <property type="project" value="TreeGrafter"/>
</dbReference>
<dbReference type="PRINTS" id="PR00033">
    <property type="entry name" value="HTHASNC"/>
</dbReference>
<keyword evidence="2" id="KW-0238">DNA-binding</keyword>
<protein>
    <submittedName>
        <fullName evidence="5">Lrp/AsnC family transcriptional regulator, leucine-responsive regulatory protein</fullName>
    </submittedName>
</protein>
<evidence type="ECO:0000313" key="5">
    <source>
        <dbReference type="EMBL" id="SCL47001.1"/>
    </source>
</evidence>
<dbReference type="InterPro" id="IPR019887">
    <property type="entry name" value="Tscrpt_reg_AsnC/Lrp_C"/>
</dbReference>
<keyword evidence="3" id="KW-0804">Transcription</keyword>